<evidence type="ECO:0000313" key="1">
    <source>
        <dbReference type="EMBL" id="GIQ83183.1"/>
    </source>
</evidence>
<name>A0A9K3CVQ9_9EUKA</name>
<protein>
    <submittedName>
        <fullName evidence="1">Uncharacterized protein</fullName>
    </submittedName>
</protein>
<dbReference type="Proteomes" id="UP000265618">
    <property type="component" value="Unassembled WGS sequence"/>
</dbReference>
<organism evidence="1 2">
    <name type="scientific">Kipferlia bialata</name>
    <dbReference type="NCBI Taxonomy" id="797122"/>
    <lineage>
        <taxon>Eukaryota</taxon>
        <taxon>Metamonada</taxon>
        <taxon>Carpediemonas-like organisms</taxon>
        <taxon>Kipferlia</taxon>
    </lineage>
</organism>
<sequence>MVRTGSGTSLRIRYWAIMEERAYRTGLVPRVLHSIYDQARLGPSMILAQYLLPIYPSADLQGLWTYLRKRSRALGGMTPVDQGLTVDEAMTHSYQVFYPVRDLIRKALPYIAHLGDDC</sequence>
<proteinExistence type="predicted"/>
<dbReference type="EMBL" id="BDIP01000955">
    <property type="protein sequence ID" value="GIQ83183.1"/>
    <property type="molecule type" value="Genomic_DNA"/>
</dbReference>
<gene>
    <name evidence="1" type="ORF">KIPB_004460</name>
</gene>
<reference evidence="1 2" key="1">
    <citation type="journal article" date="2018" name="PLoS ONE">
        <title>The draft genome of Kipferlia bialata reveals reductive genome evolution in fornicate parasites.</title>
        <authorList>
            <person name="Tanifuji G."/>
            <person name="Takabayashi S."/>
            <person name="Kume K."/>
            <person name="Takagi M."/>
            <person name="Nakayama T."/>
            <person name="Kamikawa R."/>
            <person name="Inagaki Y."/>
            <person name="Hashimoto T."/>
        </authorList>
    </citation>
    <scope>NUCLEOTIDE SEQUENCE [LARGE SCALE GENOMIC DNA]</scope>
    <source>
        <strain evidence="1">NY0173</strain>
    </source>
</reference>
<accession>A0A9K3CVQ9</accession>
<dbReference type="AlphaFoldDB" id="A0A9K3CVQ9"/>
<evidence type="ECO:0000313" key="2">
    <source>
        <dbReference type="Proteomes" id="UP000265618"/>
    </source>
</evidence>
<keyword evidence="2" id="KW-1185">Reference proteome</keyword>
<comment type="caution">
    <text evidence="1">The sequence shown here is derived from an EMBL/GenBank/DDBJ whole genome shotgun (WGS) entry which is preliminary data.</text>
</comment>